<dbReference type="SUPFAM" id="SSF81653">
    <property type="entry name" value="Calcium ATPase, transduction domain A"/>
    <property type="match status" value="1"/>
</dbReference>
<dbReference type="Gene3D" id="3.40.1110.10">
    <property type="entry name" value="Calcium-transporting ATPase, cytoplasmic domain N"/>
    <property type="match status" value="1"/>
</dbReference>
<gene>
    <name evidence="10" type="ORF">COU19_03265</name>
</gene>
<evidence type="ECO:0000256" key="5">
    <source>
        <dbReference type="ARBA" id="ARBA00022989"/>
    </source>
</evidence>
<feature type="transmembrane region" description="Helical" evidence="8">
    <location>
        <begin position="33"/>
        <end position="53"/>
    </location>
</feature>
<dbReference type="PANTHER" id="PTHR42861">
    <property type="entry name" value="CALCIUM-TRANSPORTING ATPASE"/>
    <property type="match status" value="1"/>
</dbReference>
<sequence length="386" mass="41292">MPHGLSSAEAKRLLAQYGPNEIAEKKQSVIVRFVRAFASPASVMLIAASAISYDIGRQFDGSFIPALLLLNVGMSLWHGHKAESALRALRAQLSVTARALRDGVWATVPARELVVGDVIRCGVGVLVPADVRIDTAVNLSLNEAVLTGESLHKAKKEGDTAYSGSAVATGECTGTVTATGNQAFFGKIASAGAGKKRTSSMEKDILSISRFLIIASLVAVALLSAVFLSSGQPLADVAILDLSLLIAGIPVSLPTVMTLIVSIGALAVAAKKALVRRLSALEDFANVTLLLTDKTGTLTENKISVERGRMRTCRIQSKSYDAMRRRRRAQTTGAPSIEPSPPRPAMLLYSRRSYETPSPPIRCANTDQRFSQRETIHCSSRLVRRQ</sequence>
<dbReference type="EMBL" id="PFBL01000024">
    <property type="protein sequence ID" value="PIR82929.1"/>
    <property type="molecule type" value="Genomic_DNA"/>
</dbReference>
<dbReference type="GO" id="GO:0016887">
    <property type="term" value="F:ATP hydrolysis activity"/>
    <property type="evidence" value="ECO:0007669"/>
    <property type="project" value="InterPro"/>
</dbReference>
<evidence type="ECO:0000313" key="10">
    <source>
        <dbReference type="EMBL" id="PIR82929.1"/>
    </source>
</evidence>
<proteinExistence type="predicted"/>
<dbReference type="InterPro" id="IPR008250">
    <property type="entry name" value="ATPase_P-typ_transduc_dom_A_sf"/>
</dbReference>
<dbReference type="Pfam" id="PF00122">
    <property type="entry name" value="E1-E2_ATPase"/>
    <property type="match status" value="1"/>
</dbReference>
<evidence type="ECO:0000256" key="4">
    <source>
        <dbReference type="ARBA" id="ARBA00022840"/>
    </source>
</evidence>
<feature type="region of interest" description="Disordered" evidence="7">
    <location>
        <begin position="321"/>
        <end position="346"/>
    </location>
</feature>
<evidence type="ECO:0000256" key="3">
    <source>
        <dbReference type="ARBA" id="ARBA00022741"/>
    </source>
</evidence>
<evidence type="ECO:0000259" key="9">
    <source>
        <dbReference type="SMART" id="SM00831"/>
    </source>
</evidence>
<dbReference type="GO" id="GO:0016020">
    <property type="term" value="C:membrane"/>
    <property type="evidence" value="ECO:0007669"/>
    <property type="project" value="UniProtKB-SubCell"/>
</dbReference>
<keyword evidence="2 8" id="KW-0812">Transmembrane</keyword>
<keyword evidence="4" id="KW-0067">ATP-binding</keyword>
<keyword evidence="6 8" id="KW-0472">Membrane</keyword>
<dbReference type="InterPro" id="IPR023214">
    <property type="entry name" value="HAD_sf"/>
</dbReference>
<dbReference type="InterPro" id="IPR001757">
    <property type="entry name" value="P_typ_ATPase"/>
</dbReference>
<feature type="transmembrane region" description="Helical" evidence="8">
    <location>
        <begin position="59"/>
        <end position="77"/>
    </location>
</feature>
<keyword evidence="3" id="KW-0547">Nucleotide-binding</keyword>
<dbReference type="InterPro" id="IPR023298">
    <property type="entry name" value="ATPase_P-typ_TM_dom_sf"/>
</dbReference>
<keyword evidence="5 8" id="KW-1133">Transmembrane helix</keyword>
<feature type="transmembrane region" description="Helical" evidence="8">
    <location>
        <begin position="242"/>
        <end position="269"/>
    </location>
</feature>
<dbReference type="NCBIfam" id="TIGR01494">
    <property type="entry name" value="ATPase_P-type"/>
    <property type="match status" value="1"/>
</dbReference>
<dbReference type="Gene3D" id="2.70.150.10">
    <property type="entry name" value="Calcium-transporting ATPase, cytoplasmic transduction domain A"/>
    <property type="match status" value="1"/>
</dbReference>
<dbReference type="Proteomes" id="UP000230179">
    <property type="component" value="Unassembled WGS sequence"/>
</dbReference>
<feature type="domain" description="Cation-transporting P-type ATPase N-terminal" evidence="9">
    <location>
        <begin position="2"/>
        <end position="57"/>
    </location>
</feature>
<dbReference type="Pfam" id="PF00690">
    <property type="entry name" value="Cation_ATPase_N"/>
    <property type="match status" value="1"/>
</dbReference>
<dbReference type="Gene3D" id="3.40.50.1000">
    <property type="entry name" value="HAD superfamily/HAD-like"/>
    <property type="match status" value="1"/>
</dbReference>
<comment type="subcellular location">
    <subcellularLocation>
        <location evidence="1">Membrane</location>
        <topology evidence="1">Multi-pass membrane protein</topology>
    </subcellularLocation>
</comment>
<dbReference type="InterPro" id="IPR018303">
    <property type="entry name" value="ATPase_P-typ_P_site"/>
</dbReference>
<organism evidence="10 11">
    <name type="scientific">Candidatus Kaiserbacteria bacterium CG10_big_fil_rev_8_21_14_0_10_56_12</name>
    <dbReference type="NCBI Taxonomy" id="1974611"/>
    <lineage>
        <taxon>Bacteria</taxon>
        <taxon>Candidatus Kaiseribacteriota</taxon>
    </lineage>
</organism>
<dbReference type="Gene3D" id="1.20.1110.10">
    <property type="entry name" value="Calcium-transporting ATPase, transmembrane domain"/>
    <property type="match status" value="1"/>
</dbReference>
<dbReference type="SMART" id="SM00831">
    <property type="entry name" value="Cation_ATPase_N"/>
    <property type="match status" value="1"/>
</dbReference>
<dbReference type="PRINTS" id="PR00119">
    <property type="entry name" value="CATATPASE"/>
</dbReference>
<dbReference type="SUPFAM" id="SSF81665">
    <property type="entry name" value="Calcium ATPase, transmembrane domain M"/>
    <property type="match status" value="1"/>
</dbReference>
<accession>A0A2H0U937</accession>
<dbReference type="InterPro" id="IPR004014">
    <property type="entry name" value="ATPase_P-typ_cation-transptr_N"/>
</dbReference>
<dbReference type="InterPro" id="IPR023299">
    <property type="entry name" value="ATPase_P-typ_cyto_dom_N"/>
</dbReference>
<dbReference type="AlphaFoldDB" id="A0A2H0U937"/>
<dbReference type="GO" id="GO:0005524">
    <property type="term" value="F:ATP binding"/>
    <property type="evidence" value="ECO:0007669"/>
    <property type="project" value="UniProtKB-KW"/>
</dbReference>
<evidence type="ECO:0000256" key="6">
    <source>
        <dbReference type="ARBA" id="ARBA00023136"/>
    </source>
</evidence>
<feature type="transmembrane region" description="Helical" evidence="8">
    <location>
        <begin position="205"/>
        <end position="230"/>
    </location>
</feature>
<evidence type="ECO:0000256" key="8">
    <source>
        <dbReference type="SAM" id="Phobius"/>
    </source>
</evidence>
<name>A0A2H0U937_9BACT</name>
<reference evidence="11" key="1">
    <citation type="submission" date="2017-09" db="EMBL/GenBank/DDBJ databases">
        <title>Depth-based differentiation of microbial function through sediment-hosted aquifers and enrichment of novel symbionts in the deep terrestrial subsurface.</title>
        <authorList>
            <person name="Probst A.J."/>
            <person name="Ladd B."/>
            <person name="Jarett J.K."/>
            <person name="Geller-Mcgrath D.E."/>
            <person name="Sieber C.M.K."/>
            <person name="Emerson J.B."/>
            <person name="Anantharaman K."/>
            <person name="Thomas B.C."/>
            <person name="Malmstrom R."/>
            <person name="Stieglmeier M."/>
            <person name="Klingl A."/>
            <person name="Woyke T."/>
            <person name="Ryan C.M."/>
            <person name="Banfield J.F."/>
        </authorList>
    </citation>
    <scope>NUCLEOTIDE SEQUENCE [LARGE SCALE GENOMIC DNA]</scope>
</reference>
<dbReference type="InterPro" id="IPR059000">
    <property type="entry name" value="ATPase_P-type_domA"/>
</dbReference>
<evidence type="ECO:0000256" key="7">
    <source>
        <dbReference type="SAM" id="MobiDB-lite"/>
    </source>
</evidence>
<evidence type="ECO:0000313" key="11">
    <source>
        <dbReference type="Proteomes" id="UP000230179"/>
    </source>
</evidence>
<protein>
    <recommendedName>
        <fullName evidence="9">Cation-transporting P-type ATPase N-terminal domain-containing protein</fullName>
    </recommendedName>
</protein>
<dbReference type="PROSITE" id="PS00154">
    <property type="entry name" value="ATPASE_E1_E2"/>
    <property type="match status" value="1"/>
</dbReference>
<evidence type="ECO:0000256" key="2">
    <source>
        <dbReference type="ARBA" id="ARBA00022692"/>
    </source>
</evidence>
<evidence type="ECO:0000256" key="1">
    <source>
        <dbReference type="ARBA" id="ARBA00004141"/>
    </source>
</evidence>
<comment type="caution">
    <text evidence="10">The sequence shown here is derived from an EMBL/GenBank/DDBJ whole genome shotgun (WGS) entry which is preliminary data.</text>
</comment>